<evidence type="ECO:0000313" key="8">
    <source>
        <dbReference type="EMBL" id="QJA05424.1"/>
    </source>
</evidence>
<dbReference type="InterPro" id="IPR055361">
    <property type="entry name" value="tRNA_methyltr_TrmB_bact"/>
</dbReference>
<comment type="catalytic activity">
    <reaction evidence="1 7">
        <text>guanosine(46) in tRNA + S-adenosyl-L-methionine = N(7)-methylguanosine(46) in tRNA + S-adenosyl-L-homocysteine</text>
        <dbReference type="Rhea" id="RHEA:42708"/>
        <dbReference type="Rhea" id="RHEA-COMP:10188"/>
        <dbReference type="Rhea" id="RHEA-COMP:10189"/>
        <dbReference type="ChEBI" id="CHEBI:57856"/>
        <dbReference type="ChEBI" id="CHEBI:59789"/>
        <dbReference type="ChEBI" id="CHEBI:74269"/>
        <dbReference type="ChEBI" id="CHEBI:74480"/>
        <dbReference type="EC" id="2.1.1.33"/>
    </reaction>
</comment>
<evidence type="ECO:0000256" key="7">
    <source>
        <dbReference type="HAMAP-Rule" id="MF_01057"/>
    </source>
</evidence>
<keyword evidence="3 7" id="KW-0489">Methyltransferase</keyword>
<dbReference type="GO" id="GO:0043527">
    <property type="term" value="C:tRNA methyltransferase complex"/>
    <property type="evidence" value="ECO:0007669"/>
    <property type="project" value="TreeGrafter"/>
</dbReference>
<evidence type="ECO:0000256" key="2">
    <source>
        <dbReference type="ARBA" id="ARBA00003015"/>
    </source>
</evidence>
<dbReference type="PROSITE" id="PS51625">
    <property type="entry name" value="SAM_MT_TRMB"/>
    <property type="match status" value="1"/>
</dbReference>
<dbReference type="Gene3D" id="3.40.50.150">
    <property type="entry name" value="Vaccinia Virus protein VP39"/>
    <property type="match status" value="1"/>
</dbReference>
<dbReference type="SUPFAM" id="SSF53335">
    <property type="entry name" value="S-adenosyl-L-methionine-dependent methyltransferases"/>
    <property type="match status" value="1"/>
</dbReference>
<feature type="binding site" evidence="7">
    <location>
        <position position="74"/>
    </location>
    <ligand>
        <name>S-adenosyl-L-methionine</name>
        <dbReference type="ChEBI" id="CHEBI:59789"/>
    </ligand>
</feature>
<dbReference type="InterPro" id="IPR003358">
    <property type="entry name" value="tRNA_(Gua-N-7)_MeTrfase_Trmb"/>
</dbReference>
<dbReference type="KEGG" id="tmai:FVE67_00860"/>
<protein>
    <recommendedName>
        <fullName evidence="7">tRNA (guanine-N(7)-)-methyltransferase</fullName>
        <ecNumber evidence="7">2.1.1.33</ecNumber>
    </recommendedName>
    <alternativeName>
        <fullName evidence="7">tRNA (guanine(46)-N(7))-methyltransferase</fullName>
    </alternativeName>
    <alternativeName>
        <fullName evidence="7">tRNA(m7G46)-methyltransferase</fullName>
    </alternativeName>
</protein>
<feature type="binding site" evidence="7">
    <location>
        <position position="133"/>
    </location>
    <ligand>
        <name>substrate</name>
    </ligand>
</feature>
<dbReference type="NCBIfam" id="TIGR00091">
    <property type="entry name" value="tRNA (guanosine(46)-N7)-methyltransferase TrmB"/>
    <property type="match status" value="1"/>
</dbReference>
<proteinExistence type="inferred from homology"/>
<evidence type="ECO:0000256" key="6">
    <source>
        <dbReference type="ARBA" id="ARBA00022694"/>
    </source>
</evidence>
<comment type="function">
    <text evidence="2 7">Catalyzes the formation of N(7)-methylguanine at position 46 (m7G46) in tRNA.</text>
</comment>
<dbReference type="GO" id="GO:0008176">
    <property type="term" value="F:tRNA (guanine(46)-N7)-methyltransferase activity"/>
    <property type="evidence" value="ECO:0007669"/>
    <property type="project" value="UniProtKB-UniRule"/>
</dbReference>
<gene>
    <name evidence="7 8" type="primary">trmB</name>
    <name evidence="8" type="ORF">FVE67_00860</name>
</gene>
<dbReference type="PANTHER" id="PTHR23417">
    <property type="entry name" value="3-DEOXY-D-MANNO-OCTULOSONIC-ACID TRANSFERASE/TRNA GUANINE-N 7 - -METHYLTRANSFERASE"/>
    <property type="match status" value="1"/>
</dbReference>
<dbReference type="Pfam" id="PF02390">
    <property type="entry name" value="Methyltransf_4"/>
    <property type="match status" value="1"/>
</dbReference>
<keyword evidence="4 7" id="KW-0808">Transferase</keyword>
<dbReference type="UniPathway" id="UPA00989"/>
<dbReference type="Proteomes" id="UP000501253">
    <property type="component" value="Chromosome"/>
</dbReference>
<accession>A0A6H1WQJ2</accession>
<evidence type="ECO:0000313" key="9">
    <source>
        <dbReference type="Proteomes" id="UP000501253"/>
    </source>
</evidence>
<evidence type="ECO:0000256" key="5">
    <source>
        <dbReference type="ARBA" id="ARBA00022691"/>
    </source>
</evidence>
<dbReference type="RefSeq" id="WP_168718791.1">
    <property type="nucleotide sequence ID" value="NZ_CP042909.1"/>
</dbReference>
<keyword evidence="6 7" id="KW-0819">tRNA processing</keyword>
<dbReference type="HAMAP" id="MF_01057">
    <property type="entry name" value="tRNA_methyltr_TrmB"/>
    <property type="match status" value="1"/>
</dbReference>
<evidence type="ECO:0000256" key="3">
    <source>
        <dbReference type="ARBA" id="ARBA00022603"/>
    </source>
</evidence>
<name>A0A6H1WQJ2_9BACT</name>
<feature type="binding site" evidence="7">
    <location>
        <position position="97"/>
    </location>
    <ligand>
        <name>S-adenosyl-L-methionine</name>
        <dbReference type="ChEBI" id="CHEBI:59789"/>
    </ligand>
</feature>
<dbReference type="PANTHER" id="PTHR23417:SF14">
    <property type="entry name" value="PENTACOTRIPEPTIDE-REPEAT REGION OF PRORP DOMAIN-CONTAINING PROTEIN"/>
    <property type="match status" value="1"/>
</dbReference>
<evidence type="ECO:0000256" key="1">
    <source>
        <dbReference type="ARBA" id="ARBA00000142"/>
    </source>
</evidence>
<dbReference type="EC" id="2.1.1.33" evidence="7"/>
<dbReference type="AlphaFoldDB" id="A0A6H1WQJ2"/>
<keyword evidence="9" id="KW-1185">Reference proteome</keyword>
<sequence length="298" mass="35476">MQGYLNYKRIEKPLRLWPLSVEIGFGNGEFLVRLAREHPEHYFLGIELSGISIEKLLKRIRDLGLTNLFCVRLDAYWAFWFLLSDESVETIYLNYPDPWFKKRHHRRRLTRPDRLWLLARRLRTGGEIRLRTDDRPFLDYTLEVAESLGAFEIRLTEIRPEAPLTKYEAKWLSEGKTLYALSLKKVRPPAEVPHPEIEEVKELFPVRVAHLERLPEVLQRVFRLREGLVLKIFRAWEHGEDRLLEALLAEEDYTQQFMIFIRKRRQGDYLMDVSPFSEVLKTRGLQEALEFLGKELSK</sequence>
<dbReference type="EMBL" id="CP042909">
    <property type="protein sequence ID" value="QJA05424.1"/>
    <property type="molecule type" value="Genomic_DNA"/>
</dbReference>
<comment type="caution">
    <text evidence="7">Lacks conserved residue(s) required for the propagation of feature annotation.</text>
</comment>
<comment type="pathway">
    <text evidence="7">tRNA modification; N(7)-methylguanine-tRNA biosynthesis.</text>
</comment>
<keyword evidence="5 7" id="KW-0949">S-adenosyl-L-methionine</keyword>
<feature type="binding site" evidence="7">
    <location>
        <position position="47"/>
    </location>
    <ligand>
        <name>S-adenosyl-L-methionine</name>
        <dbReference type="ChEBI" id="CHEBI:59789"/>
    </ligand>
</feature>
<reference evidence="8 9" key="1">
    <citation type="submission" date="2019-08" db="EMBL/GenBank/DDBJ databases">
        <title>Complete genome sequence of Thermosulfurimonas marina SU872T, an anaerobic thermophilic chemolithoautotrophic bacterium isolated from a shallow marine hydrothermal vent.</title>
        <authorList>
            <person name="Allioux M."/>
            <person name="Jebbar M."/>
            <person name="Slobodkina G."/>
            <person name="Slobodkin A."/>
            <person name="Moalic Y."/>
            <person name="Frolova A."/>
            <person name="Shao Z."/>
            <person name="Alain K."/>
        </authorList>
    </citation>
    <scope>NUCLEOTIDE SEQUENCE [LARGE SCALE GENOMIC DNA]</scope>
    <source>
        <strain evidence="8 9">SU872</strain>
    </source>
</reference>
<dbReference type="CDD" id="cd02440">
    <property type="entry name" value="AdoMet_MTases"/>
    <property type="match status" value="1"/>
</dbReference>
<feature type="binding site" evidence="7">
    <location>
        <position position="22"/>
    </location>
    <ligand>
        <name>S-adenosyl-L-methionine</name>
        <dbReference type="ChEBI" id="CHEBI:59789"/>
    </ligand>
</feature>
<comment type="similarity">
    <text evidence="7">Belongs to the class I-like SAM-binding methyltransferase superfamily. TrmB family.</text>
</comment>
<feature type="binding site" evidence="7">
    <location>
        <begin position="165"/>
        <end position="168"/>
    </location>
    <ligand>
        <name>substrate</name>
    </ligand>
</feature>
<evidence type="ECO:0000256" key="4">
    <source>
        <dbReference type="ARBA" id="ARBA00022679"/>
    </source>
</evidence>
<organism evidence="8 9">
    <name type="scientific">Thermosulfurimonas marina</name>
    <dbReference type="NCBI Taxonomy" id="2047767"/>
    <lineage>
        <taxon>Bacteria</taxon>
        <taxon>Pseudomonadati</taxon>
        <taxon>Thermodesulfobacteriota</taxon>
        <taxon>Thermodesulfobacteria</taxon>
        <taxon>Thermodesulfobacteriales</taxon>
        <taxon>Thermodesulfobacteriaceae</taxon>
        <taxon>Thermosulfurimonas</taxon>
    </lineage>
</organism>
<dbReference type="InterPro" id="IPR029063">
    <property type="entry name" value="SAM-dependent_MTases_sf"/>
</dbReference>
<feature type="binding site" evidence="7">
    <location>
        <position position="101"/>
    </location>
    <ligand>
        <name>substrate</name>
    </ligand>
</feature>